<dbReference type="EMBL" id="CM042882">
    <property type="protein sequence ID" value="KAI4382026.1"/>
    <property type="molecule type" value="Genomic_DNA"/>
</dbReference>
<evidence type="ECO:0000313" key="2">
    <source>
        <dbReference type="Proteomes" id="UP001057402"/>
    </source>
</evidence>
<gene>
    <name evidence="1" type="ORF">MLD38_008038</name>
</gene>
<organism evidence="1 2">
    <name type="scientific">Melastoma candidum</name>
    <dbReference type="NCBI Taxonomy" id="119954"/>
    <lineage>
        <taxon>Eukaryota</taxon>
        <taxon>Viridiplantae</taxon>
        <taxon>Streptophyta</taxon>
        <taxon>Embryophyta</taxon>
        <taxon>Tracheophyta</taxon>
        <taxon>Spermatophyta</taxon>
        <taxon>Magnoliopsida</taxon>
        <taxon>eudicotyledons</taxon>
        <taxon>Gunneridae</taxon>
        <taxon>Pentapetalae</taxon>
        <taxon>rosids</taxon>
        <taxon>malvids</taxon>
        <taxon>Myrtales</taxon>
        <taxon>Melastomataceae</taxon>
        <taxon>Melastomatoideae</taxon>
        <taxon>Melastomateae</taxon>
        <taxon>Melastoma</taxon>
    </lineage>
</organism>
<name>A0ACB9RW37_9MYRT</name>
<dbReference type="Proteomes" id="UP001057402">
    <property type="component" value="Chromosome 3"/>
</dbReference>
<protein>
    <submittedName>
        <fullName evidence="1">Uncharacterized protein</fullName>
    </submittedName>
</protein>
<reference evidence="2" key="1">
    <citation type="journal article" date="2023" name="Front. Plant Sci.">
        <title>Chromosomal-level genome assembly of Melastoma candidum provides insights into trichome evolution.</title>
        <authorList>
            <person name="Zhong Y."/>
            <person name="Wu W."/>
            <person name="Sun C."/>
            <person name="Zou P."/>
            <person name="Liu Y."/>
            <person name="Dai S."/>
            <person name="Zhou R."/>
        </authorList>
    </citation>
    <scope>NUCLEOTIDE SEQUENCE [LARGE SCALE GENOMIC DNA]</scope>
</reference>
<comment type="caution">
    <text evidence="1">The sequence shown here is derived from an EMBL/GenBank/DDBJ whole genome shotgun (WGS) entry which is preliminary data.</text>
</comment>
<sequence>MESLTAARDLLRSSLEKSDAVRLELDRIGPRQEEMMTRFMSLQPPRDMKFMSPALKHRLDSAIRPAEAVVEVLSTIRRLEKSLRRTAPCSCLSSYLSVMRRLEQALKLLSDNCALAILWLQDVAELLEDDVLSDETYVLNAKRSLSILREFQAAGKRSRLDGGILNFAFNQLEAEFERLLTEGTGPCISPLPSTILSEPSKEKLRVIIQSLLNHGEALGKCEADYVAVRSMNVRESLRSFDLEYLDTAHPLFEDEEYMESTLRLWGEHLEYAVQHVLKSESYLCKEVFGEMTSDTSTSCFARIASNSGIISFLQFGKKVAEGKKSPSKLLNLLKIFAVLDGLRLDFTQLFGGEACTDIQALTRDLIRDVVNGAWEIFWELSFQVELQRQSQPPSDGSIPLLVDFVMSYCNQLLGDAYRPTMIQVLAIHQSWNFKKYQEGHFSHQVYNIVKELNLNLDEWSKAYHDRALSYLFMMNNHHHFCKLKGTRLGDMMGESWLKAHEQYRDHYAALYFKESWGKLLNLLTEEFSDSCPGDEEGCRNLMIRKLKSFHDAFEGTYKEQFNWTIPDESLRESTCRLIKQAIMPAYKCCMEQYQNSPGLNHLGSNHRASHSITTLQDMLGSLFLPKPRKGIDDEKHNTASKTSYTEKIASLVPSQICLAAA</sequence>
<evidence type="ECO:0000313" key="1">
    <source>
        <dbReference type="EMBL" id="KAI4382026.1"/>
    </source>
</evidence>
<keyword evidence="2" id="KW-1185">Reference proteome</keyword>
<proteinExistence type="predicted"/>
<accession>A0ACB9RW37</accession>